<proteinExistence type="predicted"/>
<feature type="transmembrane region" description="Helical" evidence="1">
    <location>
        <begin position="154"/>
        <end position="173"/>
    </location>
</feature>
<dbReference type="RefSeq" id="WP_185060000.1">
    <property type="nucleotide sequence ID" value="NZ_BAABJP010000044.1"/>
</dbReference>
<feature type="transmembrane region" description="Helical" evidence="1">
    <location>
        <begin position="131"/>
        <end position="148"/>
    </location>
</feature>
<sequence length="175" mass="17397">MSGEPESRVGRPGTCLLAGGMMLAVPTALALPALDLPTPLATPRLGLLITVVLAIGAAAVVASVLQPQGGIMPALAVLCTVLALIVEPPMAIGDGLCGLACLGFLLAVRLHRQTRAGPVDTSQWMLTHRPMIIGAAVTTPAAMAAAVFPAAGWGLLAAALLGILCAVVAAAVLTS</sequence>
<comment type="caution">
    <text evidence="2">The sequence shown here is derived from an EMBL/GenBank/DDBJ whole genome shotgun (WGS) entry which is preliminary data.</text>
</comment>
<feature type="transmembrane region" description="Helical" evidence="1">
    <location>
        <begin position="70"/>
        <end position="86"/>
    </location>
</feature>
<gene>
    <name evidence="2" type="ORF">GCM10023321_67990</name>
</gene>
<accession>A0ABP9R241</accession>
<feature type="transmembrane region" description="Helical" evidence="1">
    <location>
        <begin position="45"/>
        <end position="65"/>
    </location>
</feature>
<keyword evidence="1" id="KW-0472">Membrane</keyword>
<evidence type="ECO:0000256" key="1">
    <source>
        <dbReference type="SAM" id="Phobius"/>
    </source>
</evidence>
<evidence type="ECO:0000313" key="2">
    <source>
        <dbReference type="EMBL" id="GAA5170589.1"/>
    </source>
</evidence>
<name>A0ABP9R241_9PSEU</name>
<dbReference type="Proteomes" id="UP001428817">
    <property type="component" value="Unassembled WGS sequence"/>
</dbReference>
<reference evidence="3" key="1">
    <citation type="journal article" date="2019" name="Int. J. Syst. Evol. Microbiol.">
        <title>The Global Catalogue of Microorganisms (GCM) 10K type strain sequencing project: providing services to taxonomists for standard genome sequencing and annotation.</title>
        <authorList>
            <consortium name="The Broad Institute Genomics Platform"/>
            <consortium name="The Broad Institute Genome Sequencing Center for Infectious Disease"/>
            <person name="Wu L."/>
            <person name="Ma J."/>
        </authorList>
    </citation>
    <scope>NUCLEOTIDE SEQUENCE [LARGE SCALE GENOMIC DNA]</scope>
    <source>
        <strain evidence="3">JCM 18303</strain>
    </source>
</reference>
<protein>
    <submittedName>
        <fullName evidence="2">Uncharacterized protein</fullName>
    </submittedName>
</protein>
<feature type="transmembrane region" description="Helical" evidence="1">
    <location>
        <begin position="92"/>
        <end position="110"/>
    </location>
</feature>
<keyword evidence="1" id="KW-1133">Transmembrane helix</keyword>
<feature type="transmembrane region" description="Helical" evidence="1">
    <location>
        <begin position="12"/>
        <end position="33"/>
    </location>
</feature>
<organism evidence="2 3">
    <name type="scientific">Pseudonocardia eucalypti</name>
    <dbReference type="NCBI Taxonomy" id="648755"/>
    <lineage>
        <taxon>Bacteria</taxon>
        <taxon>Bacillati</taxon>
        <taxon>Actinomycetota</taxon>
        <taxon>Actinomycetes</taxon>
        <taxon>Pseudonocardiales</taxon>
        <taxon>Pseudonocardiaceae</taxon>
        <taxon>Pseudonocardia</taxon>
    </lineage>
</organism>
<evidence type="ECO:0000313" key="3">
    <source>
        <dbReference type="Proteomes" id="UP001428817"/>
    </source>
</evidence>
<keyword evidence="3" id="KW-1185">Reference proteome</keyword>
<dbReference type="EMBL" id="BAABJP010000044">
    <property type="protein sequence ID" value="GAA5170589.1"/>
    <property type="molecule type" value="Genomic_DNA"/>
</dbReference>
<keyword evidence="1" id="KW-0812">Transmembrane</keyword>